<reference evidence="6 7" key="1">
    <citation type="submission" date="2021-03" db="EMBL/GenBank/DDBJ databases">
        <title>Actinoplanes flavus sp. nov., a novel actinomycete isolated from Coconut Palm rhizosphere soil.</title>
        <authorList>
            <person name="Luo X."/>
        </authorList>
    </citation>
    <scope>NUCLEOTIDE SEQUENCE [LARGE SCALE GENOMIC DNA]</scope>
    <source>
        <strain evidence="6 7">NEAU-H7</strain>
    </source>
</reference>
<dbReference type="SUPFAM" id="SSF51679">
    <property type="entry name" value="Bacterial luciferase-like"/>
    <property type="match status" value="1"/>
</dbReference>
<proteinExistence type="predicted"/>
<dbReference type="InterPro" id="IPR011251">
    <property type="entry name" value="Luciferase-like_dom"/>
</dbReference>
<comment type="caution">
    <text evidence="6">The sequence shown here is derived from an EMBL/GenBank/DDBJ whole genome shotgun (WGS) entry which is preliminary data.</text>
</comment>
<evidence type="ECO:0000256" key="3">
    <source>
        <dbReference type="ARBA" id="ARBA00023002"/>
    </source>
</evidence>
<accession>A0ABS3UG92</accession>
<evidence type="ECO:0000313" key="6">
    <source>
        <dbReference type="EMBL" id="MBO3737797.1"/>
    </source>
</evidence>
<keyword evidence="4" id="KW-0503">Monooxygenase</keyword>
<dbReference type="RefSeq" id="WP_208466996.1">
    <property type="nucleotide sequence ID" value="NZ_JAGFNS010000005.1"/>
</dbReference>
<dbReference type="PANTHER" id="PTHR42847">
    <property type="entry name" value="ALKANESULFONATE MONOOXYGENASE"/>
    <property type="match status" value="1"/>
</dbReference>
<evidence type="ECO:0000259" key="5">
    <source>
        <dbReference type="Pfam" id="PF00296"/>
    </source>
</evidence>
<dbReference type="InterPro" id="IPR036661">
    <property type="entry name" value="Luciferase-like_sf"/>
</dbReference>
<protein>
    <submittedName>
        <fullName evidence="6">TIGR03619 family F420-dependent LLM class oxidoreductase</fullName>
        <ecNumber evidence="6">1.-.-.-</ecNumber>
    </submittedName>
</protein>
<dbReference type="Pfam" id="PF00296">
    <property type="entry name" value="Bac_luciferase"/>
    <property type="match status" value="1"/>
</dbReference>
<evidence type="ECO:0000256" key="2">
    <source>
        <dbReference type="ARBA" id="ARBA00022643"/>
    </source>
</evidence>
<keyword evidence="2" id="KW-0288">FMN</keyword>
<organism evidence="6 7">
    <name type="scientific">Actinoplanes flavus</name>
    <dbReference type="NCBI Taxonomy" id="2820290"/>
    <lineage>
        <taxon>Bacteria</taxon>
        <taxon>Bacillati</taxon>
        <taxon>Actinomycetota</taxon>
        <taxon>Actinomycetes</taxon>
        <taxon>Micromonosporales</taxon>
        <taxon>Micromonosporaceae</taxon>
        <taxon>Actinoplanes</taxon>
    </lineage>
</organism>
<feature type="domain" description="Luciferase-like" evidence="5">
    <location>
        <begin position="17"/>
        <end position="242"/>
    </location>
</feature>
<evidence type="ECO:0000256" key="1">
    <source>
        <dbReference type="ARBA" id="ARBA00022630"/>
    </source>
</evidence>
<dbReference type="InterPro" id="IPR019921">
    <property type="entry name" value="Lucif-like_OxRdtase_Rv2161c"/>
</dbReference>
<dbReference type="EC" id="1.-.-.-" evidence="6"/>
<name>A0ABS3UG92_9ACTN</name>
<keyword evidence="3 6" id="KW-0560">Oxidoreductase</keyword>
<sequence>MVKLGINLPQFRNYSPGADVIAAARAFEEIGYDSLWAFERLLVPRDQSGPHGLYGVPDLPWPDLYRGVTDPLITLTLAAAVTERIELASGVLVVPFHAPLQLARALATLDAASGGRVIAGLGTGWSPDEFEAGSPVPRTGRGRALDEFLDIAAAVWGPDPVTYDTGRYRVAPADISPKPARPIPVLLGGAGEKALARVARRADGWVASGTAPAQVRTTWARIREMAAEAGRDPAAISCAVQIGTLDITESTASPRPPYAGNVAQLAEDVAALAEAGADHVYVTLPAAVDDVKELIDRAAEFHEKARAALA</sequence>
<dbReference type="NCBIfam" id="TIGR03619">
    <property type="entry name" value="F420_Rv2161c"/>
    <property type="match status" value="1"/>
</dbReference>
<keyword evidence="7" id="KW-1185">Reference proteome</keyword>
<dbReference type="InterPro" id="IPR050172">
    <property type="entry name" value="SsuD_RutA_monooxygenase"/>
</dbReference>
<dbReference type="GO" id="GO:0016491">
    <property type="term" value="F:oxidoreductase activity"/>
    <property type="evidence" value="ECO:0007669"/>
    <property type="project" value="UniProtKB-KW"/>
</dbReference>
<dbReference type="Proteomes" id="UP000679690">
    <property type="component" value="Unassembled WGS sequence"/>
</dbReference>
<evidence type="ECO:0000256" key="4">
    <source>
        <dbReference type="ARBA" id="ARBA00023033"/>
    </source>
</evidence>
<gene>
    <name evidence="6" type="ORF">J5X75_09715</name>
</gene>
<dbReference type="EMBL" id="JAGFNS010000005">
    <property type="protein sequence ID" value="MBO3737797.1"/>
    <property type="molecule type" value="Genomic_DNA"/>
</dbReference>
<dbReference type="Gene3D" id="3.20.20.30">
    <property type="entry name" value="Luciferase-like domain"/>
    <property type="match status" value="1"/>
</dbReference>
<keyword evidence="1" id="KW-0285">Flavoprotein</keyword>
<evidence type="ECO:0000313" key="7">
    <source>
        <dbReference type="Proteomes" id="UP000679690"/>
    </source>
</evidence>
<dbReference type="PANTHER" id="PTHR42847:SF4">
    <property type="entry name" value="ALKANESULFONATE MONOOXYGENASE-RELATED"/>
    <property type="match status" value="1"/>
</dbReference>